<dbReference type="PANTHER" id="PTHR11220">
    <property type="entry name" value="HEME-BINDING PROTEIN-RELATED"/>
    <property type="match status" value="1"/>
</dbReference>
<evidence type="ECO:0000313" key="1">
    <source>
        <dbReference type="EMBL" id="NUB93551.1"/>
    </source>
</evidence>
<dbReference type="Proteomes" id="UP000728647">
    <property type="component" value="Unassembled WGS sequence"/>
</dbReference>
<dbReference type="Gene3D" id="3.20.80.10">
    <property type="entry name" value="Regulatory factor, effector binding domain"/>
    <property type="match status" value="1"/>
</dbReference>
<name>A0A8J8KHI3_9EURY</name>
<evidence type="ECO:0000313" key="2">
    <source>
        <dbReference type="Proteomes" id="UP000728647"/>
    </source>
</evidence>
<comment type="caution">
    <text evidence="1">The sequence shown here is derived from an EMBL/GenBank/DDBJ whole genome shotgun (WGS) entry which is preliminary data.</text>
</comment>
<accession>A0A8J8KHI3</accession>
<dbReference type="SUPFAM" id="SSF55136">
    <property type="entry name" value="Probable bacterial effector-binding domain"/>
    <property type="match status" value="1"/>
</dbReference>
<dbReference type="Pfam" id="PF04832">
    <property type="entry name" value="SOUL"/>
    <property type="match status" value="1"/>
</dbReference>
<organism evidence="1 2">
    <name type="scientific">Haloterrigena gelatinilytica</name>
    <dbReference type="NCBI Taxonomy" id="2741724"/>
    <lineage>
        <taxon>Archaea</taxon>
        <taxon>Methanobacteriati</taxon>
        <taxon>Methanobacteriota</taxon>
        <taxon>Stenosarchaea group</taxon>
        <taxon>Halobacteria</taxon>
        <taxon>Halobacteriales</taxon>
        <taxon>Natrialbaceae</taxon>
        <taxon>Haloterrigena</taxon>
    </lineage>
</organism>
<dbReference type="PANTHER" id="PTHR11220:SF1">
    <property type="entry name" value="HEME-BINDING PROTEIN 2"/>
    <property type="match status" value="1"/>
</dbReference>
<dbReference type="RefSeq" id="WP_174703202.1">
    <property type="nucleotide sequence ID" value="NZ_JABURA010000002.1"/>
</dbReference>
<dbReference type="EMBL" id="JABURA010000002">
    <property type="protein sequence ID" value="NUB93551.1"/>
    <property type="molecule type" value="Genomic_DNA"/>
</dbReference>
<dbReference type="InterPro" id="IPR011256">
    <property type="entry name" value="Reg_factor_effector_dom_sf"/>
</dbReference>
<gene>
    <name evidence="1" type="ORF">HT576_21425</name>
</gene>
<protein>
    <submittedName>
        <fullName evidence="1">Heme-binding protein</fullName>
    </submittedName>
</protein>
<proteinExistence type="predicted"/>
<dbReference type="OrthoDB" id="141612at2157"/>
<reference evidence="1" key="1">
    <citation type="submission" date="2020-06" db="EMBL/GenBank/DDBJ databases">
        <title>Haloterrigena sp. nov., an extremely halophilic archaeon isolated from a saline sediment.</title>
        <authorList>
            <person name="Liu B.-B."/>
        </authorList>
    </citation>
    <scope>NUCLEOTIDE SEQUENCE</scope>
    <source>
        <strain evidence="1">SYSU A121-1</strain>
    </source>
</reference>
<dbReference type="AlphaFoldDB" id="A0A8J8KHI3"/>
<sequence length="220" mass="24651">MRPIRNLLLGTAALLGLWIGWGAYVGRTTERVPSETLGRVDGVEIRRYSRTVLAETTAPDTGTAFRRLFRYISGANARREDVAMTVPVAIRGASIAVTAPVRTASGDGDVTMAFHLPSAYTPESAPTPTDSSVRLAVEPPRTVAVRRFSWYATDERVGRERERLLERFSRREIETRGEPTLLQYNDPWTPPFMRTNEIEVILADVPEHLRSDRGRTVARE</sequence>
<dbReference type="InterPro" id="IPR006917">
    <property type="entry name" value="SOUL_heme-bd"/>
</dbReference>